<dbReference type="AlphaFoldDB" id="A0A382DUY1"/>
<name>A0A382DUY1_9ZZZZ</name>
<dbReference type="EMBL" id="UINC01041128">
    <property type="protein sequence ID" value="SVB41969.1"/>
    <property type="molecule type" value="Genomic_DNA"/>
</dbReference>
<evidence type="ECO:0000313" key="1">
    <source>
        <dbReference type="EMBL" id="SVB41969.1"/>
    </source>
</evidence>
<reference evidence="1" key="1">
    <citation type="submission" date="2018-05" db="EMBL/GenBank/DDBJ databases">
        <authorList>
            <person name="Lanie J.A."/>
            <person name="Ng W.-L."/>
            <person name="Kazmierczak K.M."/>
            <person name="Andrzejewski T.M."/>
            <person name="Davidsen T.M."/>
            <person name="Wayne K.J."/>
            <person name="Tettelin H."/>
            <person name="Glass J.I."/>
            <person name="Rusch D."/>
            <person name="Podicherti R."/>
            <person name="Tsui H.-C.T."/>
            <person name="Winkler M.E."/>
        </authorList>
    </citation>
    <scope>NUCLEOTIDE SEQUENCE</scope>
</reference>
<gene>
    <name evidence="1" type="ORF">METZ01_LOCUS194823</name>
</gene>
<sequence length="586" mass="60192">NNTFRVTATPDSRQVSFASTEVIDFGRSLGGSSNNITVGTAVSDASMSFVGPAIPVTSISYDITTGIATVGTGITAHGLLAGSKVKLAGAGQTVYNGSFIVQENVGLTTFTVNLGVSTVSAPTLSGTVFGFPGGYTSNDGAISADDEKIGSRMSSFFVGITTTLSAGITSTSSSISISDATASGLNIGDYIMVNDEMMRIKNTSINSVFRGVFGTKSTNHVSGTQIKKVRVVPVESRRNSLIRAANQTFEYVGFGQGNYSVALPEKQTKVLSTEDRKLGQTQKRGGGQNFYTGLNDVGEYFIGNKVIKGTTGEEEIFDAPITTVTGEEHDVSKTEIDALKVTGGANKDVLSEFNGPSVFTNKVTSTSSDGIEAVSLQLQGDGKVARKITVGIATPSVGGAAGDVVLTTKPSESGYAGWVFTTQNTWRKFGLVSKDEDLVVVSADKIGIGTTNPTQELDVNGSVNISGVLTATSYGNVNAGIVTGTEFFGDGSGLTGVIGIGSGIVVQDSGSVAGTASTINFGDFLSVQFTTGITTVVGSASTENIRTNTNATFLQNVNVSGTSTMGGDIIVGSGVTISPDGDIFAT</sequence>
<proteinExistence type="predicted"/>
<feature type="non-terminal residue" evidence="1">
    <location>
        <position position="1"/>
    </location>
</feature>
<accession>A0A382DUY1</accession>
<feature type="non-terminal residue" evidence="1">
    <location>
        <position position="586"/>
    </location>
</feature>
<organism evidence="1">
    <name type="scientific">marine metagenome</name>
    <dbReference type="NCBI Taxonomy" id="408172"/>
    <lineage>
        <taxon>unclassified sequences</taxon>
        <taxon>metagenomes</taxon>
        <taxon>ecological metagenomes</taxon>
    </lineage>
</organism>
<protein>
    <submittedName>
        <fullName evidence="1">Uncharacterized protein</fullName>
    </submittedName>
</protein>